<keyword evidence="1" id="KW-0812">Transmembrane</keyword>
<accession>A0A516GNB2</accession>
<keyword evidence="3" id="KW-1185">Reference proteome</keyword>
<reference evidence="2 3" key="1">
    <citation type="submission" date="2019-07" db="EMBL/GenBank/DDBJ databases">
        <title>Genome sequencing for Formosa sp. PS13.</title>
        <authorList>
            <person name="Park S.-J."/>
        </authorList>
    </citation>
    <scope>NUCLEOTIDE SEQUENCE [LARGE SCALE GENOMIC DNA]</scope>
    <source>
        <strain evidence="2 3">PS13</strain>
    </source>
</reference>
<protein>
    <submittedName>
        <fullName evidence="2">Uncharacterized protein</fullName>
    </submittedName>
</protein>
<dbReference type="EMBL" id="CP041637">
    <property type="protein sequence ID" value="QDO93022.1"/>
    <property type="molecule type" value="Genomic_DNA"/>
</dbReference>
<feature type="transmembrane region" description="Helical" evidence="1">
    <location>
        <begin position="35"/>
        <end position="54"/>
    </location>
</feature>
<dbReference type="Proteomes" id="UP000319209">
    <property type="component" value="Chromosome"/>
</dbReference>
<proteinExistence type="predicted"/>
<gene>
    <name evidence="2" type="ORF">FNB79_03210</name>
</gene>
<organism evidence="2 3">
    <name type="scientific">Formosa sediminum</name>
    <dbReference type="NCBI Taxonomy" id="2594004"/>
    <lineage>
        <taxon>Bacteria</taxon>
        <taxon>Pseudomonadati</taxon>
        <taxon>Bacteroidota</taxon>
        <taxon>Flavobacteriia</taxon>
        <taxon>Flavobacteriales</taxon>
        <taxon>Flavobacteriaceae</taxon>
        <taxon>Formosa</taxon>
    </lineage>
</organism>
<sequence length="67" mass="7360">MKILSIILSVIAIALIVFNATQINFEDPFGDEGIVALITIMALLCALVLLLILNTSKSIEKKFKNQK</sequence>
<evidence type="ECO:0000256" key="1">
    <source>
        <dbReference type="SAM" id="Phobius"/>
    </source>
</evidence>
<keyword evidence="1" id="KW-1133">Transmembrane helix</keyword>
<dbReference type="AlphaFoldDB" id="A0A516GNB2"/>
<evidence type="ECO:0000313" key="2">
    <source>
        <dbReference type="EMBL" id="QDO93022.1"/>
    </source>
</evidence>
<dbReference type="RefSeq" id="WP_143379929.1">
    <property type="nucleotide sequence ID" value="NZ_CP041637.1"/>
</dbReference>
<dbReference type="KEGG" id="fop:FNB79_03210"/>
<keyword evidence="1" id="KW-0472">Membrane</keyword>
<evidence type="ECO:0000313" key="3">
    <source>
        <dbReference type="Proteomes" id="UP000319209"/>
    </source>
</evidence>
<name>A0A516GNB2_9FLAO</name>